<dbReference type="GO" id="GO:0003723">
    <property type="term" value="F:RNA binding"/>
    <property type="evidence" value="ECO:0007669"/>
    <property type="project" value="UniProtKB-UniRule"/>
</dbReference>
<dbReference type="InterPro" id="IPR001678">
    <property type="entry name" value="MeTrfase_RsmB-F_NOP2_dom"/>
</dbReference>
<gene>
    <name evidence="4" type="ORF">NHX12_018536</name>
</gene>
<feature type="region of interest" description="Disordered" evidence="2">
    <location>
        <begin position="1"/>
        <end position="70"/>
    </location>
</feature>
<feature type="binding site" evidence="1">
    <location>
        <position position="343"/>
    </location>
    <ligand>
        <name>S-adenosyl-L-methionine</name>
        <dbReference type="ChEBI" id="CHEBI:59789"/>
    </ligand>
</feature>
<comment type="caution">
    <text evidence="1">Lacks conserved residue(s) required for the propagation of feature annotation.</text>
</comment>
<dbReference type="PANTHER" id="PTHR14663:SF2">
    <property type="entry name" value="METHYLTRANSFERASE NSUN7-RELATED"/>
    <property type="match status" value="1"/>
</dbReference>
<sequence>MRDTERQSDLAGTSSWAMDECFVDSDHESPGTDPSTSNLSSSGGGQPSPSLCPTDTAPAQPSSDTPGFPLADQVYLGAGAVFQRLRKDRPITHQLLHFGKKVTAPLPEGLNKSGLRQAYQLAFNTLKYQDLLENIIIDSCFHTSQQIDRQFQLIKRPARKGEEPLQDVRDLESCFRRSKTKLAASLARCRVKQNLVSVSCVLPDPVRTNQDRAKLLPFYAWVNTLKSSVEEVCDELQEDLARSEAGRTGGSQGDWTFCRDALCPDTLCFVPQLRALIERSTLATAHVLNVQHRGVCVAVSALRLHLSDRGDVLVAGSFSACTLAHIAVHAAAGSGKVLVCGDDHTPSQRAEMQELLTRMDIKNVRVLPGEFQGLDEWDAAAQRLKVVVLLPRCSSSALSDPVHTLLAEHGDVEVLQDLSQGPVSQSKLDTLVHHQEKLLAHALTLYPQENEHLVKRVLEKTDTPPKLVPFRTARPLFPQTPESDTAESRFFRIEPSGHTDGCFIARVTRELDAPKVESAHDVLARAAAMGLLGDMFGGRSQPGQRAMRRKGRPPAANKKPYSPLLELAESEPVAGQSLGPDNVSRPVPTDTPSTTEAGDEEEDEAAGEEEEYAKEGNEGSPEGERDTGKGLRKGKGKVKRRTKRFHGMAKVSAVQKTVRVKVNPKRGQGPKGRVAGGSRFTPTPSSTPSTVPSGRTSTATPDPNPATSNSQCRAPLTAAAAHVLQVSLANERRGQKIHKTAKKAAKPGSVSKATRAAAAANEEAVAQNPSSPGDPVQPLVSSFSQSSLSNTNASSRSREAASSSSTMSSTPYGVSRTRTPF</sequence>
<keyword evidence="5" id="KW-1185">Reference proteome</keyword>
<evidence type="ECO:0000256" key="2">
    <source>
        <dbReference type="SAM" id="MobiDB-lite"/>
    </source>
</evidence>
<dbReference type="GO" id="GO:0032259">
    <property type="term" value="P:methylation"/>
    <property type="evidence" value="ECO:0007669"/>
    <property type="project" value="UniProtKB-KW"/>
</dbReference>
<evidence type="ECO:0000256" key="1">
    <source>
        <dbReference type="PROSITE-ProRule" id="PRU01023"/>
    </source>
</evidence>
<feature type="compositionally biased region" description="Basic and acidic residues" evidence="2">
    <location>
        <begin position="613"/>
        <end position="629"/>
    </location>
</feature>
<feature type="compositionally biased region" description="Basic residues" evidence="2">
    <location>
        <begin position="735"/>
        <end position="745"/>
    </location>
</feature>
<dbReference type="EMBL" id="JANIIK010000034">
    <property type="protein sequence ID" value="KAJ3614967.1"/>
    <property type="molecule type" value="Genomic_DNA"/>
</dbReference>
<feature type="compositionally biased region" description="Polar residues" evidence="2">
    <location>
        <begin position="51"/>
        <end position="65"/>
    </location>
</feature>
<dbReference type="GO" id="GO:0008168">
    <property type="term" value="F:methyltransferase activity"/>
    <property type="evidence" value="ECO:0007669"/>
    <property type="project" value="UniProtKB-KW"/>
</dbReference>
<feature type="region of interest" description="Disordered" evidence="2">
    <location>
        <begin position="727"/>
        <end position="821"/>
    </location>
</feature>
<dbReference type="SUPFAM" id="SSF53335">
    <property type="entry name" value="S-adenosyl-L-methionine-dependent methyltransferases"/>
    <property type="match status" value="1"/>
</dbReference>
<name>A0A9Q0IVF6_9TELE</name>
<dbReference type="PANTHER" id="PTHR14663">
    <property type="entry name" value="METHYLTRANSFERASE NSUN7-RELATED"/>
    <property type="match status" value="1"/>
</dbReference>
<dbReference type="Gene3D" id="3.40.50.150">
    <property type="entry name" value="Vaccinia Virus protein VP39"/>
    <property type="match status" value="1"/>
</dbReference>
<evidence type="ECO:0000313" key="5">
    <source>
        <dbReference type="Proteomes" id="UP001148018"/>
    </source>
</evidence>
<keyword evidence="1" id="KW-0694">RNA-binding</keyword>
<keyword evidence="1" id="KW-0489">Methyltransferase</keyword>
<organism evidence="4 5">
    <name type="scientific">Muraenolepis orangiensis</name>
    <name type="common">Patagonian moray cod</name>
    <dbReference type="NCBI Taxonomy" id="630683"/>
    <lineage>
        <taxon>Eukaryota</taxon>
        <taxon>Metazoa</taxon>
        <taxon>Chordata</taxon>
        <taxon>Craniata</taxon>
        <taxon>Vertebrata</taxon>
        <taxon>Euteleostomi</taxon>
        <taxon>Actinopterygii</taxon>
        <taxon>Neopterygii</taxon>
        <taxon>Teleostei</taxon>
        <taxon>Neoteleostei</taxon>
        <taxon>Acanthomorphata</taxon>
        <taxon>Zeiogadaria</taxon>
        <taxon>Gadariae</taxon>
        <taxon>Gadiformes</taxon>
        <taxon>Muraenolepidoidei</taxon>
        <taxon>Muraenolepididae</taxon>
        <taxon>Muraenolepis</taxon>
    </lineage>
</organism>
<proteinExistence type="inferred from homology"/>
<evidence type="ECO:0000313" key="4">
    <source>
        <dbReference type="EMBL" id="KAJ3614967.1"/>
    </source>
</evidence>
<feature type="compositionally biased region" description="Acidic residues" evidence="2">
    <location>
        <begin position="597"/>
        <end position="612"/>
    </location>
</feature>
<dbReference type="AlphaFoldDB" id="A0A9Q0IVF6"/>
<dbReference type="Gene3D" id="3.30.70.1170">
    <property type="entry name" value="Sun protein, domain 3"/>
    <property type="match status" value="1"/>
</dbReference>
<evidence type="ECO:0000259" key="3">
    <source>
        <dbReference type="PROSITE" id="PS51686"/>
    </source>
</evidence>
<feature type="domain" description="SAM-dependent MTase RsmB/NOP-type" evidence="3">
    <location>
        <begin position="208"/>
        <end position="510"/>
    </location>
</feature>
<comment type="similarity">
    <text evidence="1">Belongs to the class I-like SAM-binding methyltransferase superfamily. RsmB/NOP family.</text>
</comment>
<keyword evidence="1" id="KW-0949">S-adenosyl-L-methionine</keyword>
<dbReference type="OrthoDB" id="6817893at2759"/>
<dbReference type="Proteomes" id="UP001148018">
    <property type="component" value="Unassembled WGS sequence"/>
</dbReference>
<accession>A0A9Q0IVF6</accession>
<feature type="compositionally biased region" description="Low complexity" evidence="2">
    <location>
        <begin position="776"/>
        <end position="810"/>
    </location>
</feature>
<feature type="compositionally biased region" description="Low complexity" evidence="2">
    <location>
        <begin position="753"/>
        <end position="766"/>
    </location>
</feature>
<protein>
    <recommendedName>
        <fullName evidence="3">SAM-dependent MTase RsmB/NOP-type domain-containing protein</fullName>
    </recommendedName>
</protein>
<dbReference type="InterPro" id="IPR042620">
    <property type="entry name" value="NSUN7"/>
</dbReference>
<comment type="caution">
    <text evidence="4">The sequence shown here is derived from an EMBL/GenBank/DDBJ whole genome shotgun (WGS) entry which is preliminary data.</text>
</comment>
<feature type="compositionally biased region" description="Basic residues" evidence="2">
    <location>
        <begin position="630"/>
        <end position="647"/>
    </location>
</feature>
<feature type="compositionally biased region" description="Low complexity" evidence="2">
    <location>
        <begin position="676"/>
        <end position="698"/>
    </location>
</feature>
<dbReference type="InterPro" id="IPR029063">
    <property type="entry name" value="SAM-dependent_MTases_sf"/>
</dbReference>
<keyword evidence="1" id="KW-0808">Transferase</keyword>
<feature type="compositionally biased region" description="Polar residues" evidence="2">
    <location>
        <begin position="699"/>
        <end position="712"/>
    </location>
</feature>
<feature type="region of interest" description="Disordered" evidence="2">
    <location>
        <begin position="534"/>
        <end position="715"/>
    </location>
</feature>
<reference evidence="4" key="1">
    <citation type="submission" date="2022-07" db="EMBL/GenBank/DDBJ databases">
        <title>Chromosome-level genome of Muraenolepis orangiensis.</title>
        <authorList>
            <person name="Kim J."/>
        </authorList>
    </citation>
    <scope>NUCLEOTIDE SEQUENCE</scope>
    <source>
        <strain evidence="4">KU_S4_2022</strain>
        <tissue evidence="4">Muscle</tissue>
    </source>
</reference>
<dbReference type="PROSITE" id="PS51686">
    <property type="entry name" value="SAM_MT_RSMB_NOP"/>
    <property type="match status" value="1"/>
</dbReference>